<gene>
    <name evidence="1" type="ORF">IV43_GL000786</name>
    <name evidence="2" type="ORF">LAC1533_1621</name>
</gene>
<dbReference type="SUPFAM" id="SSF50182">
    <property type="entry name" value="Sm-like ribonucleoproteins"/>
    <property type="match status" value="1"/>
</dbReference>
<dbReference type="Gene3D" id="2.30.30.100">
    <property type="match status" value="1"/>
</dbReference>
<dbReference type="Proteomes" id="UP000051491">
    <property type="component" value="Unassembled WGS sequence"/>
</dbReference>
<dbReference type="KEGG" id="laca:LAC1533_1621"/>
<dbReference type="InterPro" id="IPR010920">
    <property type="entry name" value="LSM_dom_sf"/>
</dbReference>
<sequence>MAEEMDPHTAKRLGIPKPTTIKLINGEIIKGTLKMVKPKRIVVDCDDGRTLKIFKHSILYYED</sequence>
<dbReference type="EMBL" id="JQBK01000193">
    <property type="protein sequence ID" value="KRN76217.1"/>
    <property type="molecule type" value="Genomic_DNA"/>
</dbReference>
<name>A0A0R2JFS6_9LACO</name>
<reference evidence="1 3" key="1">
    <citation type="journal article" date="2015" name="Genome Announc.">
        <title>Expanding the biotechnology potential of lactobacilli through comparative genomics of 213 strains and associated genera.</title>
        <authorList>
            <person name="Sun Z."/>
            <person name="Harris H.M."/>
            <person name="McCann A."/>
            <person name="Guo C."/>
            <person name="Argimon S."/>
            <person name="Zhang W."/>
            <person name="Yang X."/>
            <person name="Jeffery I.B."/>
            <person name="Cooney J.C."/>
            <person name="Kagawa T.F."/>
            <person name="Liu W."/>
            <person name="Song Y."/>
            <person name="Salvetti E."/>
            <person name="Wrobel A."/>
            <person name="Rasinkangas P."/>
            <person name="Parkhill J."/>
            <person name="Rea M.C."/>
            <person name="O'Sullivan O."/>
            <person name="Ritari J."/>
            <person name="Douillard F.P."/>
            <person name="Paul Ross R."/>
            <person name="Yang R."/>
            <person name="Briner A.E."/>
            <person name="Felis G.E."/>
            <person name="de Vos W.M."/>
            <person name="Barrangou R."/>
            <person name="Klaenhammer T.R."/>
            <person name="Caufield P.W."/>
            <person name="Cui Y."/>
            <person name="Zhang H."/>
            <person name="O'Toole P.W."/>
        </authorList>
    </citation>
    <scope>NUCLEOTIDE SEQUENCE [LARGE SCALE GENOMIC DNA]</scope>
    <source>
        <strain evidence="1 3">DSM 15353</strain>
    </source>
</reference>
<dbReference type="Proteomes" id="UP000190935">
    <property type="component" value="Chromosome I"/>
</dbReference>
<dbReference type="EMBL" id="LT630287">
    <property type="protein sequence ID" value="SFV41042.1"/>
    <property type="molecule type" value="Genomic_DNA"/>
</dbReference>
<accession>A0A0R2JFS6</accession>
<protein>
    <submittedName>
        <fullName evidence="1">Uncharacterized protein</fullName>
    </submittedName>
</protein>
<reference evidence="4" key="3">
    <citation type="submission" date="2016-11" db="EMBL/GenBank/DDBJ databases">
        <authorList>
            <person name="Papadimitriou K."/>
        </authorList>
    </citation>
    <scope>NUCLEOTIDE SEQUENCE [LARGE SCALE GENOMIC DNA]</scope>
    <source>
        <strain evidence="4">ACA-DC 1533</strain>
    </source>
</reference>
<organism evidence="1 3">
    <name type="scientific">Ligilactobacillus acidipiscis</name>
    <dbReference type="NCBI Taxonomy" id="89059"/>
    <lineage>
        <taxon>Bacteria</taxon>
        <taxon>Bacillati</taxon>
        <taxon>Bacillota</taxon>
        <taxon>Bacilli</taxon>
        <taxon>Lactobacillales</taxon>
        <taxon>Lactobacillaceae</taxon>
        <taxon>Ligilactobacillus</taxon>
    </lineage>
</organism>
<dbReference type="PATRIC" id="fig|89059.3.peg.819"/>
<dbReference type="RefSeq" id="WP_010496960.1">
    <property type="nucleotide sequence ID" value="NZ_DAIMTB010000106.1"/>
</dbReference>
<evidence type="ECO:0000313" key="2">
    <source>
        <dbReference type="EMBL" id="SFV41042.1"/>
    </source>
</evidence>
<evidence type="ECO:0000313" key="1">
    <source>
        <dbReference type="EMBL" id="KRN76217.1"/>
    </source>
</evidence>
<dbReference type="GeneID" id="95349726"/>
<dbReference type="AlphaFoldDB" id="A0A0R2JFS6"/>
<reference evidence="2" key="2">
    <citation type="submission" date="2016-11" db="EMBL/GenBank/DDBJ databases">
        <authorList>
            <person name="Jaros S."/>
            <person name="Januszkiewicz K."/>
            <person name="Wedrychowicz H."/>
        </authorList>
    </citation>
    <scope>NUCLEOTIDE SEQUENCE [LARGE SCALE GENOMIC DNA]</scope>
    <source>
        <strain evidence="2">ACA-DC 1533</strain>
    </source>
</reference>
<evidence type="ECO:0000313" key="4">
    <source>
        <dbReference type="Proteomes" id="UP000190935"/>
    </source>
</evidence>
<evidence type="ECO:0000313" key="3">
    <source>
        <dbReference type="Proteomes" id="UP000051491"/>
    </source>
</evidence>
<proteinExistence type="predicted"/>